<organism evidence="2 3">
    <name type="scientific">Rhizoctonia solani 123E</name>
    <dbReference type="NCBI Taxonomy" id="1423351"/>
    <lineage>
        <taxon>Eukaryota</taxon>
        <taxon>Fungi</taxon>
        <taxon>Dikarya</taxon>
        <taxon>Basidiomycota</taxon>
        <taxon>Agaricomycotina</taxon>
        <taxon>Agaricomycetes</taxon>
        <taxon>Cantharellales</taxon>
        <taxon>Ceratobasidiaceae</taxon>
        <taxon>Rhizoctonia</taxon>
    </lineage>
</organism>
<dbReference type="AlphaFoldDB" id="A0A074RE81"/>
<comment type="caution">
    <text evidence="2">The sequence shown here is derived from an EMBL/GenBank/DDBJ whole genome shotgun (WGS) entry which is preliminary data.</text>
</comment>
<feature type="compositionally biased region" description="Polar residues" evidence="1">
    <location>
        <begin position="199"/>
        <end position="211"/>
    </location>
</feature>
<evidence type="ECO:0000256" key="1">
    <source>
        <dbReference type="SAM" id="MobiDB-lite"/>
    </source>
</evidence>
<evidence type="ECO:0000313" key="3">
    <source>
        <dbReference type="Proteomes" id="UP000027456"/>
    </source>
</evidence>
<accession>A0A074RE81</accession>
<dbReference type="EMBL" id="AZST01001803">
    <property type="protein sequence ID" value="KEP45446.1"/>
    <property type="molecule type" value="Genomic_DNA"/>
</dbReference>
<reference evidence="2 3" key="1">
    <citation type="submission" date="2013-12" db="EMBL/GenBank/DDBJ databases">
        <authorList>
            <person name="Cubeta M."/>
            <person name="Pakala S."/>
            <person name="Fedorova N."/>
            <person name="Thomas E."/>
            <person name="Dean R."/>
            <person name="Jabaji S."/>
            <person name="Neate S."/>
            <person name="Toda T."/>
            <person name="Tavantzis S."/>
            <person name="Vilgalys R."/>
            <person name="Bharathan N."/>
            <person name="Pakala S."/>
            <person name="Losada L.S."/>
            <person name="Zafar N."/>
            <person name="Nierman W."/>
        </authorList>
    </citation>
    <scope>NUCLEOTIDE SEQUENCE [LARGE SCALE GENOMIC DNA]</scope>
    <source>
        <strain evidence="2 3">123E</strain>
    </source>
</reference>
<dbReference type="Proteomes" id="UP000027456">
    <property type="component" value="Unassembled WGS sequence"/>
</dbReference>
<protein>
    <submittedName>
        <fullName evidence="2">Uncharacterized protein</fullName>
    </submittedName>
</protein>
<feature type="compositionally biased region" description="Polar residues" evidence="1">
    <location>
        <begin position="256"/>
        <end position="297"/>
    </location>
</feature>
<feature type="non-terminal residue" evidence="2">
    <location>
        <position position="329"/>
    </location>
</feature>
<feature type="region of interest" description="Disordered" evidence="1">
    <location>
        <begin position="1"/>
        <end position="297"/>
    </location>
</feature>
<feature type="compositionally biased region" description="Acidic residues" evidence="1">
    <location>
        <begin position="127"/>
        <end position="145"/>
    </location>
</feature>
<gene>
    <name evidence="2" type="ORF">V565_273000</name>
</gene>
<proteinExistence type="predicted"/>
<sequence>MDDSALTELTMLSEPRLPTLPAAGPRSSASTLGDQPHNETSDTQLASDPEPSAPVTPTFNARAESCKEQSRKLHGQMGVWGTDPTDVPEEPMEQAGPTEDNDEQAASVQKHASMASGGYKGKQKEVESEEEDLYTDFPPEEEEPTQDEKTKHTSIPNPFMPPPSQQVRPSTQDRRLPFTVQSIPAELPAVPEEPRRRSLSLNEAGRSTTVVTPDLGLGLTVDPPPDDISALGGAQGPTESETPSVARKRPPIKPRPSTSSQPTAAKSQPTKSRAVSTSKSPAVTHSTLPSSFTATYPKATTATELSGAEQVTTSMLGAFAQSGQGSSRI</sequence>
<name>A0A074RE81_9AGAM</name>
<keyword evidence="3" id="KW-1185">Reference proteome</keyword>
<dbReference type="HOGENOM" id="CLU_846114_0_0_1"/>
<evidence type="ECO:0000313" key="2">
    <source>
        <dbReference type="EMBL" id="KEP45446.1"/>
    </source>
</evidence>